<dbReference type="STRING" id="1458275.AZ34_02485"/>
<dbReference type="InterPro" id="IPR006121">
    <property type="entry name" value="HMA_dom"/>
</dbReference>
<dbReference type="SUPFAM" id="SSF55008">
    <property type="entry name" value="HMA, heavy metal-associated domain"/>
    <property type="match status" value="1"/>
</dbReference>
<evidence type="ECO:0000259" key="2">
    <source>
        <dbReference type="PROSITE" id="PS50846"/>
    </source>
</evidence>
<dbReference type="RefSeq" id="WP_035604429.1">
    <property type="nucleotide sequence ID" value="NZ_JEMG01000001.1"/>
</dbReference>
<dbReference type="GO" id="GO:0046872">
    <property type="term" value="F:metal ion binding"/>
    <property type="evidence" value="ECO:0007669"/>
    <property type="project" value="UniProtKB-KW"/>
</dbReference>
<dbReference type="InterPro" id="IPR001802">
    <property type="entry name" value="MerP/CopZ"/>
</dbReference>
<keyword evidence="1" id="KW-0479">Metal-binding</keyword>
<dbReference type="Gene3D" id="3.30.70.100">
    <property type="match status" value="1"/>
</dbReference>
<name>A0A016XFV4_9BURK</name>
<dbReference type="PANTHER" id="PTHR46594:SF4">
    <property type="entry name" value="P-TYPE CATION-TRANSPORTING ATPASE"/>
    <property type="match status" value="1"/>
</dbReference>
<sequence>MTLPSNLQNITLPVVGMDCGGCVRSVDKALRALPGVGEVNVSLDTAQAVAQIDPARVTRQALVTAIEDAGFDVPAAQS</sequence>
<proteinExistence type="predicted"/>
<dbReference type="CDD" id="cd00371">
    <property type="entry name" value="HMA"/>
    <property type="match status" value="1"/>
</dbReference>
<dbReference type="PROSITE" id="PS50846">
    <property type="entry name" value="HMA_2"/>
    <property type="match status" value="1"/>
</dbReference>
<evidence type="ECO:0000313" key="3">
    <source>
        <dbReference type="EMBL" id="EYC50053.1"/>
    </source>
</evidence>
<dbReference type="PROSITE" id="PS01047">
    <property type="entry name" value="HMA_1"/>
    <property type="match status" value="1"/>
</dbReference>
<dbReference type="AlphaFoldDB" id="A0A016XFV4"/>
<accession>A0A016XFV4</accession>
<protein>
    <submittedName>
        <fullName evidence="3">Heavy metal transporter</fullName>
    </submittedName>
</protein>
<dbReference type="FunFam" id="3.30.70.100:FF:000001">
    <property type="entry name" value="ATPase copper transporting beta"/>
    <property type="match status" value="1"/>
</dbReference>
<reference evidence="3 4" key="1">
    <citation type="submission" date="2014-02" db="EMBL/GenBank/DDBJ databases">
        <title>Draft Genome of Hylemonella gracilis isolated from the Niagara River.</title>
        <authorList>
            <person name="Pawlowski D.R."/>
            <person name="Koudelka G.B."/>
        </authorList>
    </citation>
    <scope>NUCLEOTIDE SEQUENCE [LARGE SCALE GENOMIC DNA]</scope>
    <source>
        <strain evidence="3 4">Niagara R</strain>
    </source>
</reference>
<dbReference type="PANTHER" id="PTHR46594">
    <property type="entry name" value="P-TYPE CATION-TRANSPORTING ATPASE"/>
    <property type="match status" value="1"/>
</dbReference>
<dbReference type="Proteomes" id="UP000023268">
    <property type="component" value="Unassembled WGS sequence"/>
</dbReference>
<dbReference type="eggNOG" id="COG2608">
    <property type="taxonomic scope" value="Bacteria"/>
</dbReference>
<gene>
    <name evidence="3" type="ORF">AZ34_02485</name>
</gene>
<dbReference type="InterPro" id="IPR036163">
    <property type="entry name" value="HMA_dom_sf"/>
</dbReference>
<dbReference type="PRINTS" id="PR00946">
    <property type="entry name" value="HGSCAVENGER"/>
</dbReference>
<feature type="domain" description="HMA" evidence="2">
    <location>
        <begin position="8"/>
        <end position="74"/>
    </location>
</feature>
<dbReference type="OrthoDB" id="9813965at2"/>
<dbReference type="EMBL" id="JEMG01000001">
    <property type="protein sequence ID" value="EYC50053.1"/>
    <property type="molecule type" value="Genomic_DNA"/>
</dbReference>
<dbReference type="Pfam" id="PF00403">
    <property type="entry name" value="HMA"/>
    <property type="match status" value="1"/>
</dbReference>
<organism evidence="3 4">
    <name type="scientific">Hylemonella gracilis str. Niagara R</name>
    <dbReference type="NCBI Taxonomy" id="1458275"/>
    <lineage>
        <taxon>Bacteria</taxon>
        <taxon>Pseudomonadati</taxon>
        <taxon>Pseudomonadota</taxon>
        <taxon>Betaproteobacteria</taxon>
        <taxon>Burkholderiales</taxon>
        <taxon>Comamonadaceae</taxon>
        <taxon>Hylemonella</taxon>
    </lineage>
</organism>
<evidence type="ECO:0000313" key="4">
    <source>
        <dbReference type="Proteomes" id="UP000023268"/>
    </source>
</evidence>
<dbReference type="InterPro" id="IPR017969">
    <property type="entry name" value="Heavy-metal-associated_CS"/>
</dbReference>
<comment type="caution">
    <text evidence="3">The sequence shown here is derived from an EMBL/GenBank/DDBJ whole genome shotgun (WGS) entry which is preliminary data.</text>
</comment>
<evidence type="ECO:0000256" key="1">
    <source>
        <dbReference type="ARBA" id="ARBA00022723"/>
    </source>
</evidence>